<gene>
    <name evidence="2" type="ORF">OCOJLMKI_5186</name>
</gene>
<organism evidence="2 3">
    <name type="scientific">Methylobacterium iners</name>
    <dbReference type="NCBI Taxonomy" id="418707"/>
    <lineage>
        <taxon>Bacteria</taxon>
        <taxon>Pseudomonadati</taxon>
        <taxon>Pseudomonadota</taxon>
        <taxon>Alphaproteobacteria</taxon>
        <taxon>Hyphomicrobiales</taxon>
        <taxon>Methylobacteriaceae</taxon>
        <taxon>Methylobacterium</taxon>
    </lineage>
</organism>
<dbReference type="EMBL" id="BPQP01000130">
    <property type="protein sequence ID" value="GJD97947.1"/>
    <property type="molecule type" value="Genomic_DNA"/>
</dbReference>
<protein>
    <submittedName>
        <fullName evidence="2">Uncharacterized protein</fullName>
    </submittedName>
</protein>
<keyword evidence="1" id="KW-0812">Transmembrane</keyword>
<keyword evidence="1" id="KW-1133">Transmembrane helix</keyword>
<comment type="caution">
    <text evidence="2">The sequence shown here is derived from an EMBL/GenBank/DDBJ whole genome shotgun (WGS) entry which is preliminary data.</text>
</comment>
<evidence type="ECO:0000256" key="1">
    <source>
        <dbReference type="SAM" id="Phobius"/>
    </source>
</evidence>
<name>A0ABQ4S855_9HYPH</name>
<keyword evidence="1" id="KW-0472">Membrane</keyword>
<evidence type="ECO:0000313" key="2">
    <source>
        <dbReference type="EMBL" id="GJD97947.1"/>
    </source>
</evidence>
<sequence length="37" mass="4208">MNDIGEIWRRRRYGLIGLVFIVAGSIAAINIGLRFFV</sequence>
<proteinExistence type="predicted"/>
<accession>A0ABQ4S855</accession>
<evidence type="ECO:0000313" key="3">
    <source>
        <dbReference type="Proteomes" id="UP001055125"/>
    </source>
</evidence>
<feature type="transmembrane region" description="Helical" evidence="1">
    <location>
        <begin position="12"/>
        <end position="36"/>
    </location>
</feature>
<reference evidence="2" key="2">
    <citation type="submission" date="2021-08" db="EMBL/GenBank/DDBJ databases">
        <authorList>
            <person name="Tani A."/>
            <person name="Ola A."/>
            <person name="Ogura Y."/>
            <person name="Katsura K."/>
            <person name="Hayashi T."/>
        </authorList>
    </citation>
    <scope>NUCLEOTIDE SEQUENCE</scope>
    <source>
        <strain evidence="2">DSM 19015</strain>
    </source>
</reference>
<keyword evidence="3" id="KW-1185">Reference proteome</keyword>
<reference evidence="2" key="1">
    <citation type="journal article" date="2021" name="Front. Microbiol.">
        <title>Comprehensive Comparative Genomics and Phenotyping of Methylobacterium Species.</title>
        <authorList>
            <person name="Alessa O."/>
            <person name="Ogura Y."/>
            <person name="Fujitani Y."/>
            <person name="Takami H."/>
            <person name="Hayashi T."/>
            <person name="Sahin N."/>
            <person name="Tani A."/>
        </authorList>
    </citation>
    <scope>NUCLEOTIDE SEQUENCE</scope>
    <source>
        <strain evidence="2">DSM 19015</strain>
    </source>
</reference>
<dbReference type="Proteomes" id="UP001055125">
    <property type="component" value="Unassembled WGS sequence"/>
</dbReference>